<accession>A0A1M7SJD5</accession>
<dbReference type="EMBL" id="FRDN01000004">
    <property type="protein sequence ID" value="SHN58562.1"/>
    <property type="molecule type" value="Genomic_DNA"/>
</dbReference>
<dbReference type="PROSITE" id="PS51819">
    <property type="entry name" value="VOC"/>
    <property type="match status" value="1"/>
</dbReference>
<dbReference type="Proteomes" id="UP000184010">
    <property type="component" value="Unassembled WGS sequence"/>
</dbReference>
<evidence type="ECO:0000259" key="1">
    <source>
        <dbReference type="PROSITE" id="PS51819"/>
    </source>
</evidence>
<evidence type="ECO:0000313" key="3">
    <source>
        <dbReference type="Proteomes" id="UP000184010"/>
    </source>
</evidence>
<protein>
    <submittedName>
        <fullName evidence="2">Glyoxalase/Bleomycin resistance protein/Dioxygenase superfamily protein</fullName>
    </submittedName>
</protein>
<dbReference type="GO" id="GO:0051213">
    <property type="term" value="F:dioxygenase activity"/>
    <property type="evidence" value="ECO:0007669"/>
    <property type="project" value="UniProtKB-KW"/>
</dbReference>
<keyword evidence="2" id="KW-0223">Dioxygenase</keyword>
<organism evidence="2 3">
    <name type="scientific">Desulfitobacterium chlororespirans DSM 11544</name>
    <dbReference type="NCBI Taxonomy" id="1121395"/>
    <lineage>
        <taxon>Bacteria</taxon>
        <taxon>Bacillati</taxon>
        <taxon>Bacillota</taxon>
        <taxon>Clostridia</taxon>
        <taxon>Eubacteriales</taxon>
        <taxon>Desulfitobacteriaceae</taxon>
        <taxon>Desulfitobacterium</taxon>
    </lineage>
</organism>
<dbReference type="SUPFAM" id="SSF54593">
    <property type="entry name" value="Glyoxalase/Bleomycin resistance protein/Dihydroxybiphenyl dioxygenase"/>
    <property type="match status" value="1"/>
</dbReference>
<dbReference type="InterPro" id="IPR037523">
    <property type="entry name" value="VOC_core"/>
</dbReference>
<evidence type="ECO:0000313" key="2">
    <source>
        <dbReference type="EMBL" id="SHN58562.1"/>
    </source>
</evidence>
<keyword evidence="2" id="KW-0560">Oxidoreductase</keyword>
<gene>
    <name evidence="2" type="ORF">SAMN02745215_00943</name>
</gene>
<name>A0A1M7SJD5_9FIRM</name>
<reference evidence="3" key="1">
    <citation type="submission" date="2016-12" db="EMBL/GenBank/DDBJ databases">
        <authorList>
            <person name="Varghese N."/>
            <person name="Submissions S."/>
        </authorList>
    </citation>
    <scope>NUCLEOTIDE SEQUENCE [LARGE SCALE GENOMIC DNA]</scope>
    <source>
        <strain evidence="3">DSM 11544</strain>
    </source>
</reference>
<feature type="domain" description="VOC" evidence="1">
    <location>
        <begin position="9"/>
        <end position="144"/>
    </location>
</feature>
<dbReference type="InterPro" id="IPR029068">
    <property type="entry name" value="Glyas_Bleomycin-R_OHBP_Dase"/>
</dbReference>
<dbReference type="RefSeq" id="WP_072771500.1">
    <property type="nucleotide sequence ID" value="NZ_FRDN01000004.1"/>
</dbReference>
<dbReference type="Gene3D" id="3.10.180.10">
    <property type="entry name" value="2,3-Dihydroxybiphenyl 1,2-Dioxygenase, domain 1"/>
    <property type="match status" value="1"/>
</dbReference>
<dbReference type="AlphaFoldDB" id="A0A1M7SJD5"/>
<proteinExistence type="predicted"/>
<keyword evidence="3" id="KW-1185">Reference proteome</keyword>
<sequence length="170" mass="19451">METILNKYATNQISYYVKDLEAAARAHSALFGSGPFFYMDPLTTKDMNYRGQKIDLTMQTAFGQFGDLQIELVQVFSEPNPYAELGHYGFHHFSNWVDDFEGALREFAAAGFEPLFSMQSAGGLKAAYIDCKEKWGHYVEIHAPSIKPFWEMIRKASLDWDGKDIWRKLG</sequence>
<dbReference type="Pfam" id="PF13669">
    <property type="entry name" value="Glyoxalase_4"/>
    <property type="match status" value="1"/>
</dbReference>
<dbReference type="STRING" id="1121395.SAMN02745215_00943"/>